<dbReference type="InterPro" id="IPR010982">
    <property type="entry name" value="Lambda_DNA-bd_dom_sf"/>
</dbReference>
<accession>A0A164J5F4</accession>
<dbReference type="EMBL" id="LWGR01000016">
    <property type="protein sequence ID" value="KZM70064.1"/>
    <property type="molecule type" value="Genomic_DNA"/>
</dbReference>
<name>A0A164J5F4_9NOCA</name>
<organism evidence="1 2">
    <name type="scientific">Nocardia terpenica</name>
    <dbReference type="NCBI Taxonomy" id="455432"/>
    <lineage>
        <taxon>Bacteria</taxon>
        <taxon>Bacillati</taxon>
        <taxon>Actinomycetota</taxon>
        <taxon>Actinomycetes</taxon>
        <taxon>Mycobacteriales</taxon>
        <taxon>Nocardiaceae</taxon>
        <taxon>Nocardia</taxon>
    </lineage>
</organism>
<dbReference type="AlphaFoldDB" id="A0A164J5F4"/>
<dbReference type="STRING" id="455432.AWN90_05645"/>
<proteinExistence type="predicted"/>
<dbReference type="CDD" id="cd00093">
    <property type="entry name" value="HTH_XRE"/>
    <property type="match status" value="1"/>
</dbReference>
<dbReference type="Proteomes" id="UP000076512">
    <property type="component" value="Unassembled WGS sequence"/>
</dbReference>
<dbReference type="Gene3D" id="1.10.260.40">
    <property type="entry name" value="lambda repressor-like DNA-binding domains"/>
    <property type="match status" value="1"/>
</dbReference>
<dbReference type="SUPFAM" id="SSF48452">
    <property type="entry name" value="TPR-like"/>
    <property type="match status" value="1"/>
</dbReference>
<dbReference type="InterPro" id="IPR001387">
    <property type="entry name" value="Cro/C1-type_HTH"/>
</dbReference>
<dbReference type="OrthoDB" id="4506662at2"/>
<dbReference type="Gene3D" id="1.25.40.10">
    <property type="entry name" value="Tetratricopeptide repeat domain"/>
    <property type="match status" value="1"/>
</dbReference>
<reference evidence="1 2" key="1">
    <citation type="submission" date="2016-04" db="EMBL/GenBank/DDBJ databases">
        <authorList>
            <person name="Evans L.H."/>
            <person name="Alamgir A."/>
            <person name="Owens N."/>
            <person name="Weber N.D."/>
            <person name="Virtaneva K."/>
            <person name="Barbian K."/>
            <person name="Babar A."/>
            <person name="Rosenke K."/>
        </authorList>
    </citation>
    <scope>NUCLEOTIDE SEQUENCE [LARGE SCALE GENOMIC DNA]</scope>
    <source>
        <strain evidence="1 2">IFM 0406</strain>
    </source>
</reference>
<dbReference type="RefSeq" id="WP_067578300.1">
    <property type="nucleotide sequence ID" value="NZ_JABMCZ010000003.1"/>
</dbReference>
<evidence type="ECO:0000313" key="1">
    <source>
        <dbReference type="EMBL" id="KZM70064.1"/>
    </source>
</evidence>
<protein>
    <recommendedName>
        <fullName evidence="3">HTH cro/C1-type domain-containing protein</fullName>
    </recommendedName>
</protein>
<dbReference type="GO" id="GO:0003677">
    <property type="term" value="F:DNA binding"/>
    <property type="evidence" value="ECO:0007669"/>
    <property type="project" value="InterPro"/>
</dbReference>
<comment type="caution">
    <text evidence="1">The sequence shown here is derived from an EMBL/GenBank/DDBJ whole genome shotgun (WGS) entry which is preliminary data.</text>
</comment>
<keyword evidence="2" id="KW-1185">Reference proteome</keyword>
<dbReference type="InterPro" id="IPR011990">
    <property type="entry name" value="TPR-like_helical_dom_sf"/>
</dbReference>
<evidence type="ECO:0008006" key="3">
    <source>
        <dbReference type="Google" id="ProtNLM"/>
    </source>
</evidence>
<dbReference type="SUPFAM" id="SSF47413">
    <property type="entry name" value="lambda repressor-like DNA-binding domains"/>
    <property type="match status" value="1"/>
</dbReference>
<evidence type="ECO:0000313" key="2">
    <source>
        <dbReference type="Proteomes" id="UP000076512"/>
    </source>
</evidence>
<gene>
    <name evidence="1" type="ORF">AWN90_05645</name>
</gene>
<sequence length="438" mass="47605">MTGKASMFEWDTPEFRRLLAEQKPGAAFALVRKAIGLSQADFGVLLRWERSHAGRVERGEVGTLYDYRELTRAADALGVPRSALLPALLGTSGAGTIESRGSEGADDVNRREFGLTVFGTALLSVAASDVLASAATPQTVGDVHIDYLTKAADQLWAHDNEYGSGGLLEPALQQYALSRRLLETGSYNERIGSALAAVTARFVECAGWLAFDSGNQRVARQCYAEALTYAERSRDEARITDIVDGMQWQASYFGRVREAIQLSLRATDLSRNIRSARLHAMLSARQGVAYAALGDAREAEHAIARAWRETDRGFDDLDDPVGLLFVTPAEIRSIEARARSYLGEHYKAAAIYRESIGTEGSKPRDEASYRAYFAASLARLGDTRNAVTEGLAALPLLEGPVNSPRLVAELQPVRTAATSASGDDADQFRYRYDALATA</sequence>
<dbReference type="Pfam" id="PF13560">
    <property type="entry name" value="HTH_31"/>
    <property type="match status" value="1"/>
</dbReference>